<dbReference type="Pfam" id="PF13715">
    <property type="entry name" value="CarbopepD_reg_2"/>
    <property type="match status" value="1"/>
</dbReference>
<keyword evidence="3 7" id="KW-1134">Transmembrane beta strand</keyword>
<dbReference type="RefSeq" id="WP_090293812.1">
    <property type="nucleotide sequence ID" value="NZ_FNKI01000002.1"/>
</dbReference>
<dbReference type="Gene3D" id="2.60.40.1120">
    <property type="entry name" value="Carboxypeptidase-like, regulatory domain"/>
    <property type="match status" value="1"/>
</dbReference>
<dbReference type="STRING" id="1073328.SAMN05216294_1496"/>
<keyword evidence="4 7" id="KW-0812">Transmembrane</keyword>
<dbReference type="Gene3D" id="2.40.170.20">
    <property type="entry name" value="TonB-dependent receptor, beta-barrel domain"/>
    <property type="match status" value="1"/>
</dbReference>
<accession>A0A1H2QAM2</accession>
<keyword evidence="6 7" id="KW-0998">Cell outer membrane</keyword>
<dbReference type="NCBIfam" id="TIGR04057">
    <property type="entry name" value="SusC_RagA_signa"/>
    <property type="match status" value="1"/>
</dbReference>
<evidence type="ECO:0000256" key="6">
    <source>
        <dbReference type="ARBA" id="ARBA00023237"/>
    </source>
</evidence>
<dbReference type="InterPro" id="IPR008969">
    <property type="entry name" value="CarboxyPept-like_regulatory"/>
</dbReference>
<dbReference type="Proteomes" id="UP000199592">
    <property type="component" value="Unassembled WGS sequence"/>
</dbReference>
<protein>
    <submittedName>
        <fullName evidence="9">TonB-linked outer membrane protein, SusC/RagA family</fullName>
    </submittedName>
</protein>
<evidence type="ECO:0000313" key="9">
    <source>
        <dbReference type="EMBL" id="SDW04172.1"/>
    </source>
</evidence>
<keyword evidence="2 7" id="KW-0813">Transport</keyword>
<dbReference type="AlphaFoldDB" id="A0A1H2QAM2"/>
<dbReference type="InterPro" id="IPR023996">
    <property type="entry name" value="TonB-dep_OMP_SusC/RagA"/>
</dbReference>
<dbReference type="PROSITE" id="PS52016">
    <property type="entry name" value="TONB_DEPENDENT_REC_3"/>
    <property type="match status" value="1"/>
</dbReference>
<evidence type="ECO:0000256" key="1">
    <source>
        <dbReference type="ARBA" id="ARBA00004571"/>
    </source>
</evidence>
<feature type="domain" description="TonB-dependent receptor plug" evidence="8">
    <location>
        <begin position="128"/>
        <end position="232"/>
    </location>
</feature>
<dbReference type="InterPro" id="IPR023997">
    <property type="entry name" value="TonB-dep_OMP_SusC/RagA_CS"/>
</dbReference>
<dbReference type="NCBIfam" id="TIGR04056">
    <property type="entry name" value="OMP_RagA_SusC"/>
    <property type="match status" value="1"/>
</dbReference>
<evidence type="ECO:0000256" key="5">
    <source>
        <dbReference type="ARBA" id="ARBA00023136"/>
    </source>
</evidence>
<evidence type="ECO:0000313" key="10">
    <source>
        <dbReference type="Proteomes" id="UP000199592"/>
    </source>
</evidence>
<keyword evidence="10" id="KW-1185">Reference proteome</keyword>
<dbReference type="SUPFAM" id="SSF49464">
    <property type="entry name" value="Carboxypeptidase regulatory domain-like"/>
    <property type="match status" value="1"/>
</dbReference>
<dbReference type="InterPro" id="IPR012910">
    <property type="entry name" value="Plug_dom"/>
</dbReference>
<dbReference type="EMBL" id="FNMY01000001">
    <property type="protein sequence ID" value="SDW04172.1"/>
    <property type="molecule type" value="Genomic_DNA"/>
</dbReference>
<comment type="similarity">
    <text evidence="7">Belongs to the TonB-dependent receptor family.</text>
</comment>
<gene>
    <name evidence="9" type="ORF">SAMN04487892_0147</name>
</gene>
<dbReference type="Pfam" id="PF07715">
    <property type="entry name" value="Plug"/>
    <property type="match status" value="1"/>
</dbReference>
<dbReference type="SUPFAM" id="SSF56935">
    <property type="entry name" value="Porins"/>
    <property type="match status" value="1"/>
</dbReference>
<evidence type="ECO:0000256" key="4">
    <source>
        <dbReference type="ARBA" id="ARBA00022692"/>
    </source>
</evidence>
<proteinExistence type="inferred from homology"/>
<evidence type="ECO:0000256" key="3">
    <source>
        <dbReference type="ARBA" id="ARBA00022452"/>
    </source>
</evidence>
<organism evidence="9 10">
    <name type="scientific">Flagellimonas zhangzhouensis</name>
    <dbReference type="NCBI Taxonomy" id="1073328"/>
    <lineage>
        <taxon>Bacteria</taxon>
        <taxon>Pseudomonadati</taxon>
        <taxon>Bacteroidota</taxon>
        <taxon>Flavobacteriia</taxon>
        <taxon>Flavobacteriales</taxon>
        <taxon>Flavobacteriaceae</taxon>
        <taxon>Flagellimonas</taxon>
    </lineage>
</organism>
<dbReference type="InterPro" id="IPR036942">
    <property type="entry name" value="Beta-barrel_TonB_sf"/>
</dbReference>
<reference evidence="10" key="1">
    <citation type="submission" date="2016-10" db="EMBL/GenBank/DDBJ databases">
        <authorList>
            <person name="Varghese N."/>
            <person name="Submissions S."/>
        </authorList>
    </citation>
    <scope>NUCLEOTIDE SEQUENCE [LARGE SCALE GENOMIC DNA]</scope>
    <source>
        <strain evidence="10">DSM 25030</strain>
    </source>
</reference>
<name>A0A1H2QAM2_9FLAO</name>
<comment type="subcellular location">
    <subcellularLocation>
        <location evidence="1 7">Cell outer membrane</location>
        <topology evidence="1 7">Multi-pass membrane protein</topology>
    </subcellularLocation>
</comment>
<dbReference type="OrthoDB" id="9768177at2"/>
<keyword evidence="5 7" id="KW-0472">Membrane</keyword>
<dbReference type="InterPro" id="IPR039426">
    <property type="entry name" value="TonB-dep_rcpt-like"/>
</dbReference>
<dbReference type="InterPro" id="IPR037066">
    <property type="entry name" value="Plug_dom_sf"/>
</dbReference>
<evidence type="ECO:0000256" key="7">
    <source>
        <dbReference type="PROSITE-ProRule" id="PRU01360"/>
    </source>
</evidence>
<dbReference type="Gene3D" id="2.170.130.10">
    <property type="entry name" value="TonB-dependent receptor, plug domain"/>
    <property type="match status" value="1"/>
</dbReference>
<evidence type="ECO:0000256" key="2">
    <source>
        <dbReference type="ARBA" id="ARBA00022448"/>
    </source>
</evidence>
<sequence length="1015" mass="112501">MLTNTQLLKKKLGILSRIWLLPIFFLFLGLQGQAQDLTITGVVSEAATGTPIPGVNILVKGTTNGVVTDFDGNYAIKAATGDVLIFSYVGFESQEIVVGSSSAIDVGMVEDTNELDEVVIIGYGSQKKSDLTGSVAVVDTEDAKKLVTHDVAKMIQGQAPGVTVQSSGEPGGFVNIKIRGISSFSNNNPLFVVDGMLVDDPFDFATGEIESIQVLKDASSAAIYGVRGANGVIIITTKKGSEGKLDITYKSSIGFQNVTKTIPLTDRVGYQNITNAAYVNSGQAILPGNDSTNPLFIDNVSTNWQDEAYRTGVLENHSLTFTGGSSLINYNLNVDYFKNTGYLRTPQAYERYSTVLNLGGAKGKFSYGSRLSYTRSDKENFNEYLAGTSSIINLLQAIPTMPVYDENRLGGYGGADNLTQRAITLNVIGYNNLITNENLRNRFAGNIWGEYEIIKGLKYTLRASYDRLDWHDRYFNPPSDLGWYYITTPDEAALNVNTGNRTRTVVDNLLAYDVDLGKHNISALLGWIQQRDDFYRHTSRAVGYDVETIPQLNYGASQSAAEFQTTQTAVSYISRLNYGYDDKYLVTANFRRDKTSLFREELNTGDYYSFSGAWKVHNESWVNLPDWWETLKVRGGYGVLGNNTVAPYAYSPTVNAFANYVFNNELVNGTTVVTATDPNLKWEDTKTVNAAIEVGMFNNKLQFSAEYFEKKSTDILADVPLPLSSGSINSAWGVVVRKNAADVKNNGMEFTMSYNNQDHEFKYNISANLGTLKNEVLRIGENDNPISVGEHRTEVGRSIGEIYAYETDGLFQSQEEIDAHASQPGAQPGDVKFKDLNNDGFINDEDRSFQGVTIPKYSYGLNFSADYKNFDFSMFWQGQGGNKIYNGTYNALMIGGLLNHHTDMLDYWTPTNTDTNIPRPDVTEANANARSSDRFVEKGDYIRLQTIQLGYVIPTEKIAFLNHMRVYVSAQNLLTITNYRGYDPDFASDGLFRRGFEFGSFPNPRTLSLGMEVKF</sequence>
<evidence type="ECO:0000259" key="8">
    <source>
        <dbReference type="Pfam" id="PF07715"/>
    </source>
</evidence>
<dbReference type="GO" id="GO:0009279">
    <property type="term" value="C:cell outer membrane"/>
    <property type="evidence" value="ECO:0007669"/>
    <property type="project" value="UniProtKB-SubCell"/>
</dbReference>